<name>A0AAP6JHA2_9GAMM</name>
<dbReference type="InterPro" id="IPR017871">
    <property type="entry name" value="ABC_transporter-like_CS"/>
</dbReference>
<gene>
    <name evidence="5" type="ORF">VCB98_12840</name>
</gene>
<dbReference type="Proteomes" id="UP001302316">
    <property type="component" value="Unassembled WGS sequence"/>
</dbReference>
<evidence type="ECO:0000259" key="4">
    <source>
        <dbReference type="PROSITE" id="PS50893"/>
    </source>
</evidence>
<dbReference type="AlphaFoldDB" id="A0AAP6JHA2"/>
<organism evidence="5 6">
    <name type="scientific">Natronospira elongata</name>
    <dbReference type="NCBI Taxonomy" id="3110268"/>
    <lineage>
        <taxon>Bacteria</taxon>
        <taxon>Pseudomonadati</taxon>
        <taxon>Pseudomonadota</taxon>
        <taxon>Gammaproteobacteria</taxon>
        <taxon>Natronospirales</taxon>
        <taxon>Natronospiraceae</taxon>
        <taxon>Natronospira</taxon>
    </lineage>
</organism>
<dbReference type="SUPFAM" id="SSF52540">
    <property type="entry name" value="P-loop containing nucleoside triphosphate hydrolases"/>
    <property type="match status" value="1"/>
</dbReference>
<reference evidence="5 6" key="1">
    <citation type="submission" date="2023-12" db="EMBL/GenBank/DDBJ databases">
        <title>Whole-genome sequencing of halo(alkali)philic microorganisms from hypersaline lakes.</title>
        <authorList>
            <person name="Sorokin D.Y."/>
            <person name="Merkel A.Y."/>
            <person name="Messina E."/>
            <person name="Yakimov M."/>
        </authorList>
    </citation>
    <scope>NUCLEOTIDE SEQUENCE [LARGE SCALE GENOMIC DNA]</scope>
    <source>
        <strain evidence="5 6">AB-CW1</strain>
    </source>
</reference>
<evidence type="ECO:0000313" key="6">
    <source>
        <dbReference type="Proteomes" id="UP001302316"/>
    </source>
</evidence>
<dbReference type="InterPro" id="IPR003593">
    <property type="entry name" value="AAA+_ATPase"/>
</dbReference>
<dbReference type="PROSITE" id="PS50893">
    <property type="entry name" value="ABC_TRANSPORTER_2"/>
    <property type="match status" value="1"/>
</dbReference>
<dbReference type="Pfam" id="PF00005">
    <property type="entry name" value="ABC_tran"/>
    <property type="match status" value="1"/>
</dbReference>
<protein>
    <submittedName>
        <fullName evidence="5">ABC transporter ATP-binding protein</fullName>
    </submittedName>
</protein>
<dbReference type="PROSITE" id="PS00211">
    <property type="entry name" value="ABC_TRANSPORTER_1"/>
    <property type="match status" value="1"/>
</dbReference>
<keyword evidence="2" id="KW-0547">Nucleotide-binding</keyword>
<dbReference type="PANTHER" id="PTHR42711:SF17">
    <property type="entry name" value="ABC TRANSPORTER ATP-BINDING PROTEIN"/>
    <property type="match status" value="1"/>
</dbReference>
<dbReference type="RefSeq" id="WP_346053170.1">
    <property type="nucleotide sequence ID" value="NZ_JAYGII010000049.1"/>
</dbReference>
<evidence type="ECO:0000256" key="3">
    <source>
        <dbReference type="ARBA" id="ARBA00022840"/>
    </source>
</evidence>
<comment type="caution">
    <text evidence="5">The sequence shown here is derived from an EMBL/GenBank/DDBJ whole genome shotgun (WGS) entry which is preliminary data.</text>
</comment>
<dbReference type="InterPro" id="IPR027417">
    <property type="entry name" value="P-loop_NTPase"/>
</dbReference>
<keyword evidence="6" id="KW-1185">Reference proteome</keyword>
<dbReference type="SMART" id="SM00382">
    <property type="entry name" value="AAA"/>
    <property type="match status" value="1"/>
</dbReference>
<keyword evidence="3 5" id="KW-0067">ATP-binding</keyword>
<dbReference type="InterPro" id="IPR003439">
    <property type="entry name" value="ABC_transporter-like_ATP-bd"/>
</dbReference>
<accession>A0AAP6JHA2</accession>
<sequence length="301" mass="32400">MATCHSMLGFEDVSCRRGGKTVLQDVHLSCKRGETLALLGPNGAGKTSTIGLALGLLRPSAGRIHIDGHAPGSLAARQTIGAMLQGGRPAQAMTVREWLMLAGAGRGQPSPLDEAIQMADIEDLLERQCETLSGGQLQRARLAAALAGQPRLLFLDEPTAGMDIDSRHRLWAGVGRLRENGCAILITTHDLDEAEQLSDRVALLHEGRVIACDHTAHIGRRVPGRVIRCRTRLEEATLAAWPDVEGVRLSGGHTTLMVRDAEAVLRRLLAADPELSALEVRNAGLEEAFLHLIHDHREQAA</sequence>
<evidence type="ECO:0000256" key="2">
    <source>
        <dbReference type="ARBA" id="ARBA00022741"/>
    </source>
</evidence>
<dbReference type="PANTHER" id="PTHR42711">
    <property type="entry name" value="ABC TRANSPORTER ATP-BINDING PROTEIN"/>
    <property type="match status" value="1"/>
</dbReference>
<evidence type="ECO:0000313" key="5">
    <source>
        <dbReference type="EMBL" id="MEA5446706.1"/>
    </source>
</evidence>
<dbReference type="EMBL" id="JAYGII010000049">
    <property type="protein sequence ID" value="MEA5446706.1"/>
    <property type="molecule type" value="Genomic_DNA"/>
</dbReference>
<dbReference type="GO" id="GO:0016887">
    <property type="term" value="F:ATP hydrolysis activity"/>
    <property type="evidence" value="ECO:0007669"/>
    <property type="project" value="InterPro"/>
</dbReference>
<dbReference type="InterPro" id="IPR050763">
    <property type="entry name" value="ABC_transporter_ATP-binding"/>
</dbReference>
<keyword evidence="1" id="KW-0813">Transport</keyword>
<dbReference type="CDD" id="cd03230">
    <property type="entry name" value="ABC_DR_subfamily_A"/>
    <property type="match status" value="1"/>
</dbReference>
<dbReference type="GO" id="GO:0005524">
    <property type="term" value="F:ATP binding"/>
    <property type="evidence" value="ECO:0007669"/>
    <property type="project" value="UniProtKB-KW"/>
</dbReference>
<dbReference type="Gene3D" id="3.40.50.300">
    <property type="entry name" value="P-loop containing nucleotide triphosphate hydrolases"/>
    <property type="match status" value="1"/>
</dbReference>
<proteinExistence type="predicted"/>
<evidence type="ECO:0000256" key="1">
    <source>
        <dbReference type="ARBA" id="ARBA00022448"/>
    </source>
</evidence>
<feature type="domain" description="ABC transporter" evidence="4">
    <location>
        <begin position="8"/>
        <end position="231"/>
    </location>
</feature>